<reference evidence="5" key="1">
    <citation type="submission" date="2015-12" db="EMBL/GenBank/DDBJ databases">
        <title>Update maize B73 reference genome by single molecule sequencing technologies.</title>
        <authorList>
            <consortium name="Maize Genome Sequencing Project"/>
            <person name="Ware D."/>
        </authorList>
    </citation>
    <scope>NUCLEOTIDE SEQUENCE</scope>
    <source>
        <tissue evidence="5">Seedling</tissue>
    </source>
</reference>
<keyword evidence="1" id="KW-0805">Transcription regulation</keyword>
<keyword evidence="1" id="KW-0678">Repressor</keyword>
<feature type="domain" description="DUF3741" evidence="4">
    <location>
        <begin position="407"/>
        <end position="435"/>
    </location>
</feature>
<gene>
    <name evidence="5" type="ORF">ZEAMMB73_Zm00001d013154</name>
</gene>
<feature type="compositionally biased region" description="Basic and acidic residues" evidence="2">
    <location>
        <begin position="605"/>
        <end position="622"/>
    </location>
</feature>
<dbReference type="PANTHER" id="PTHR34282">
    <property type="entry name" value="OS01G0228800 PROTEIN-RELATED"/>
    <property type="match status" value="1"/>
</dbReference>
<dbReference type="IntAct" id="A0A1D6GG94">
    <property type="interactions" value="5"/>
</dbReference>
<protein>
    <recommendedName>
        <fullName evidence="1">Auxin-responsive protein</fullName>
    </recommendedName>
</protein>
<dbReference type="FunCoup" id="A0A1D6GG94">
    <property type="interactions" value="1412"/>
</dbReference>
<feature type="compositionally biased region" description="Polar residues" evidence="2">
    <location>
        <begin position="698"/>
        <end position="709"/>
    </location>
</feature>
<feature type="compositionally biased region" description="Basic and acidic residues" evidence="2">
    <location>
        <begin position="581"/>
        <end position="594"/>
    </location>
</feature>
<dbReference type="InParanoid" id="A0A1D6GG94"/>
<feature type="region of interest" description="Disordered" evidence="2">
    <location>
        <begin position="105"/>
        <end position="173"/>
    </location>
</feature>
<feature type="compositionally biased region" description="Low complexity" evidence="2">
    <location>
        <begin position="49"/>
        <end position="67"/>
    </location>
</feature>
<comment type="subunit">
    <text evidence="1">Homodimers and heterodimers.</text>
</comment>
<dbReference type="STRING" id="4577.A0A1D6GG94"/>
<evidence type="ECO:0000259" key="4">
    <source>
        <dbReference type="Pfam" id="PF14383"/>
    </source>
</evidence>
<sequence>MADLHFSLGRRCPPLVRARAGELAPWPRLLASRLGYEDTTLALTLRLPGSDSGRSSSLAAPSAAPSPKARVVGWPPVRSYRKNALADSSKANRAANFVKVVVSRRSSASAPPAPDAYSNAQKPPQVQKPQQQAAPRPRVATRSEAQTSVIHRQGSSSSSIARPGTPRRHDAPAIADSHATVPLQGGRGGKQTAPAANAGGVDVQMALALALSNSGKLQNVHLVARQGGSGGSAFFGEPCRMASQARRLLAPGAHVGKVAIGVQNLNDILVAYSSGGAAGARRGSVEIGKQLLRGAMDLEESLNMLMMLQDATDYMEMGSSGNDGKVLLLEGTESWKRSAPRSTSSASARLVEIVDDDSGTEQADDAKSSSDTFMQIVPHGMSQSYRRNHISPSQLAGAATNCKSNASSGEKDGSKVRMPGLIAKLMGLENLPSAKTAAERKETERFVKPEAVPRKSTAATVMAGTLPIRIIASERMPSRGQLKNFQTREWNISLTKSEEPVLSSRFSHLKVDKQTRQTMRQMLSKQEGTERRASVNQVADEKIVHQDTKLAEDSNQQKTTVSAGRKMSFLQRFRKTGKNKPATEEKVTVEENKQKLGKKQTTSTKQRDSEVKPRKTREKFNKENLANPGNKTLGNNGKTAKTDQTRRQAQSKPSDKQVMEKKVQSYRRMQSETAIQNLEQKRPLKPEPAHSNTKEKLQSVTPTEPQNGEGTKVDDTRSQKPSDNTPGDDGVCEQSAAEMEDSGTKALPYQSEKELTEETIDPITAAQATPESIAETNDDSTVSEAIQTPETFPEEEQQQQMKEVNDESTNGLDHLMNPSNPNDLRNHNMDVVSCDSFTENQLLLAEMLLKDPYLLETTKAITGFHVPASAAQVNTGKWLDEGNRVLSDIGREVIRRKGKRMEAMVDVSATRAANLKLRTLDDLVRELDSDIQSLHVPRKIQQRGDDHSTAENLRMVLRYDMESTHSDANSVWDFGWNRAWDLPVEKNEVVRDLEKNILGGIITDVARELIDVSMRQRHGPWVLCL</sequence>
<keyword evidence="1" id="KW-0539">Nucleus</keyword>
<feature type="region of interest" description="Disordered" evidence="2">
    <location>
        <begin position="394"/>
        <end position="415"/>
    </location>
</feature>
<feature type="compositionally biased region" description="Low complexity" evidence="2">
    <location>
        <begin position="120"/>
        <end position="140"/>
    </location>
</feature>
<dbReference type="GO" id="GO:0005634">
    <property type="term" value="C:nucleus"/>
    <property type="evidence" value="ECO:0007669"/>
    <property type="project" value="UniProtKB-SubCell"/>
</dbReference>
<comment type="similarity">
    <text evidence="1">Belongs to the Aux/IAA family.</text>
</comment>
<dbReference type="Pfam" id="PF14383">
    <property type="entry name" value="VARLMGL"/>
    <property type="match status" value="1"/>
</dbReference>
<keyword evidence="1" id="KW-0804">Transcription</keyword>
<evidence type="ECO:0000259" key="3">
    <source>
        <dbReference type="Pfam" id="PF02309"/>
    </source>
</evidence>
<feature type="compositionally biased region" description="Polar residues" evidence="2">
    <location>
        <begin position="553"/>
        <end position="562"/>
    </location>
</feature>
<dbReference type="eggNOG" id="ENOG502QX43">
    <property type="taxonomic scope" value="Eukaryota"/>
</dbReference>
<dbReference type="GO" id="GO:0009734">
    <property type="term" value="P:auxin-activated signaling pathway"/>
    <property type="evidence" value="ECO:0007669"/>
    <property type="project" value="UniProtKB-UniRule"/>
</dbReference>
<dbReference type="AlphaFoldDB" id="A0A1D6GG94"/>
<name>A0A1D6GG94_MAIZE</name>
<feature type="compositionally biased region" description="Polar residues" evidence="2">
    <location>
        <begin position="627"/>
        <end position="639"/>
    </location>
</feature>
<dbReference type="PaxDb" id="4577-AC195340.3_FGP004"/>
<comment type="function">
    <text evidence="1">Aux/IAA proteins are short-lived transcriptional factors that function as repressors of early auxin response genes at low auxin concentrations.</text>
</comment>
<feature type="compositionally biased region" description="Basic and acidic residues" evidence="2">
    <location>
        <begin position="527"/>
        <end position="552"/>
    </location>
</feature>
<organism evidence="5">
    <name type="scientific">Zea mays</name>
    <name type="common">Maize</name>
    <dbReference type="NCBI Taxonomy" id="4577"/>
    <lineage>
        <taxon>Eukaryota</taxon>
        <taxon>Viridiplantae</taxon>
        <taxon>Streptophyta</taxon>
        <taxon>Embryophyta</taxon>
        <taxon>Tracheophyta</taxon>
        <taxon>Spermatophyta</taxon>
        <taxon>Magnoliopsida</taxon>
        <taxon>Liliopsida</taxon>
        <taxon>Poales</taxon>
        <taxon>Poaceae</taxon>
        <taxon>PACMAD clade</taxon>
        <taxon>Panicoideae</taxon>
        <taxon>Andropogonodae</taxon>
        <taxon>Andropogoneae</taxon>
        <taxon>Tripsacinae</taxon>
        <taxon>Zea</taxon>
    </lineage>
</organism>
<feature type="region of interest" description="Disordered" evidence="2">
    <location>
        <begin position="523"/>
        <end position="755"/>
    </location>
</feature>
<feature type="compositionally biased region" description="Polar residues" evidence="2">
    <location>
        <begin position="143"/>
        <end position="160"/>
    </location>
</feature>
<proteinExistence type="inferred from homology"/>
<evidence type="ECO:0000256" key="2">
    <source>
        <dbReference type="SAM" id="MobiDB-lite"/>
    </source>
</evidence>
<dbReference type="EMBL" id="CM000781">
    <property type="protein sequence ID" value="AQK62571.1"/>
    <property type="molecule type" value="Genomic_DNA"/>
</dbReference>
<dbReference type="InterPro" id="IPR032795">
    <property type="entry name" value="DUF3741-assoc"/>
</dbReference>
<feature type="compositionally biased region" description="Basic and acidic residues" evidence="2">
    <location>
        <begin position="653"/>
        <end position="663"/>
    </location>
</feature>
<dbReference type="InterPro" id="IPR033389">
    <property type="entry name" value="AUX/IAA_dom"/>
</dbReference>
<dbReference type="ExpressionAtlas" id="A0A1D6GG94">
    <property type="expression patterns" value="baseline and differential"/>
</dbReference>
<feature type="compositionally biased region" description="Basic and acidic residues" evidence="2">
    <location>
        <begin position="679"/>
        <end position="697"/>
    </location>
</feature>
<dbReference type="Pfam" id="PF02309">
    <property type="entry name" value="AUX_IAA"/>
    <property type="match status" value="1"/>
</dbReference>
<comment type="subcellular location">
    <subcellularLocation>
        <location evidence="1">Nucleus</location>
    </subcellularLocation>
</comment>
<evidence type="ECO:0000313" key="5">
    <source>
        <dbReference type="EMBL" id="AQK62571.1"/>
    </source>
</evidence>
<evidence type="ECO:0000256" key="1">
    <source>
        <dbReference type="RuleBase" id="RU004549"/>
    </source>
</evidence>
<feature type="domain" description="AUX/IAA" evidence="3">
    <location>
        <begin position="56"/>
        <end position="94"/>
    </location>
</feature>
<keyword evidence="1" id="KW-0927">Auxin signaling pathway</keyword>
<feature type="compositionally biased region" description="Polar residues" evidence="2">
    <location>
        <begin position="667"/>
        <end position="678"/>
    </location>
</feature>
<accession>A0A1D6GG94</accession>
<dbReference type="OMA" id="PDVNCMW"/>
<dbReference type="PANTHER" id="PTHR34282:SF1">
    <property type="entry name" value="DUF3741 DOMAIN-CONTAINING PROTEIN"/>
    <property type="match status" value="1"/>
</dbReference>
<feature type="region of interest" description="Disordered" evidence="2">
    <location>
        <begin position="49"/>
        <end position="70"/>
    </location>
</feature>
<feature type="compositionally biased region" description="Basic and acidic residues" evidence="2">
    <location>
        <begin position="711"/>
        <end position="720"/>
    </location>
</feature>